<feature type="transmembrane region" description="Helical" evidence="5">
    <location>
        <begin position="343"/>
        <end position="366"/>
    </location>
</feature>
<dbReference type="InterPro" id="IPR011701">
    <property type="entry name" value="MFS"/>
</dbReference>
<keyword evidence="4 5" id="KW-0472">Membrane</keyword>
<dbReference type="RefSeq" id="WP_234974154.1">
    <property type="nucleotide sequence ID" value="NZ_FTNT01000001.1"/>
</dbReference>
<dbReference type="GO" id="GO:0005886">
    <property type="term" value="C:plasma membrane"/>
    <property type="evidence" value="ECO:0007669"/>
    <property type="project" value="UniProtKB-SubCell"/>
</dbReference>
<reference evidence="7 8" key="1">
    <citation type="submission" date="2017-01" db="EMBL/GenBank/DDBJ databases">
        <authorList>
            <person name="Mah S.A."/>
            <person name="Swanson W.J."/>
            <person name="Moy G.W."/>
            <person name="Vacquier V.D."/>
        </authorList>
    </citation>
    <scope>NUCLEOTIDE SEQUENCE [LARGE SCALE GENOMIC DNA]</scope>
    <source>
        <strain evidence="7 8">CPCC 203464</strain>
    </source>
</reference>
<evidence type="ECO:0000313" key="8">
    <source>
        <dbReference type="Proteomes" id="UP000186218"/>
    </source>
</evidence>
<comment type="subcellular location">
    <subcellularLocation>
        <location evidence="1">Cell membrane</location>
        <topology evidence="1">Multi-pass membrane protein</topology>
    </subcellularLocation>
</comment>
<accession>A0A1N7CMZ9</accession>
<dbReference type="Gene3D" id="1.20.1250.20">
    <property type="entry name" value="MFS general substrate transporter like domains"/>
    <property type="match status" value="1"/>
</dbReference>
<dbReference type="PANTHER" id="PTHR42718:SF42">
    <property type="entry name" value="EXPORT PROTEIN"/>
    <property type="match status" value="1"/>
</dbReference>
<dbReference type="PANTHER" id="PTHR42718">
    <property type="entry name" value="MAJOR FACILITATOR SUPERFAMILY MULTIDRUG TRANSPORTER MFSC"/>
    <property type="match status" value="1"/>
</dbReference>
<proteinExistence type="predicted"/>
<protein>
    <submittedName>
        <fullName evidence="7">Drug resistance transporter, EmrB/QacA subfamily</fullName>
    </submittedName>
</protein>
<evidence type="ECO:0000256" key="2">
    <source>
        <dbReference type="ARBA" id="ARBA00022692"/>
    </source>
</evidence>
<feature type="transmembrane region" description="Helical" evidence="5">
    <location>
        <begin position="32"/>
        <end position="51"/>
    </location>
</feature>
<dbReference type="Pfam" id="PF07690">
    <property type="entry name" value="MFS_1"/>
    <property type="match status" value="1"/>
</dbReference>
<evidence type="ECO:0000259" key="6">
    <source>
        <dbReference type="PROSITE" id="PS50850"/>
    </source>
</evidence>
<feature type="transmembrane region" description="Helical" evidence="5">
    <location>
        <begin position="122"/>
        <end position="140"/>
    </location>
</feature>
<keyword evidence="3 5" id="KW-1133">Transmembrane helix</keyword>
<evidence type="ECO:0000313" key="7">
    <source>
        <dbReference type="EMBL" id="SIR64764.1"/>
    </source>
</evidence>
<feature type="transmembrane region" description="Helical" evidence="5">
    <location>
        <begin position="281"/>
        <end position="299"/>
    </location>
</feature>
<dbReference type="AlphaFoldDB" id="A0A1N7CMZ9"/>
<name>A0A1N7CMZ9_9NOCA</name>
<feature type="transmembrane region" description="Helical" evidence="5">
    <location>
        <begin position="311"/>
        <end position="331"/>
    </location>
</feature>
<feature type="transmembrane region" description="Helical" evidence="5">
    <location>
        <begin position="208"/>
        <end position="231"/>
    </location>
</feature>
<feature type="domain" description="Major facilitator superfamily (MFS) profile" evidence="6">
    <location>
        <begin position="1"/>
        <end position="473"/>
    </location>
</feature>
<gene>
    <name evidence="7" type="ORF">SAMN05445060_0231</name>
</gene>
<dbReference type="PROSITE" id="PS50850">
    <property type="entry name" value="MFS"/>
    <property type="match status" value="1"/>
</dbReference>
<keyword evidence="2 5" id="KW-0812">Transmembrane</keyword>
<feature type="transmembrane region" description="Helical" evidence="5">
    <location>
        <begin position="455"/>
        <end position="475"/>
    </location>
</feature>
<feature type="transmembrane region" description="Helical" evidence="5">
    <location>
        <begin position="252"/>
        <end position="275"/>
    </location>
</feature>
<evidence type="ECO:0000256" key="3">
    <source>
        <dbReference type="ARBA" id="ARBA00022989"/>
    </source>
</evidence>
<evidence type="ECO:0000256" key="1">
    <source>
        <dbReference type="ARBA" id="ARBA00004651"/>
    </source>
</evidence>
<dbReference type="SUPFAM" id="SSF103473">
    <property type="entry name" value="MFS general substrate transporter"/>
    <property type="match status" value="1"/>
</dbReference>
<feature type="transmembrane region" description="Helical" evidence="5">
    <location>
        <begin position="152"/>
        <end position="170"/>
    </location>
</feature>
<dbReference type="InterPro" id="IPR036259">
    <property type="entry name" value="MFS_trans_sf"/>
</dbReference>
<sequence length="493" mass="49550">MCLALVLVVASVSALNLALPDLAVSLGADNTALTWIADAYTVALAALVLPLGAIGDRLGRRSVLIAGCLVFGVSSSLAAQAGSPTTLIICRIAMGVGAAMIMPGTLSTITATFPADQRSRGVATWSGFAAAGAILGMLAAGGLLERWGWESIFYASAGVAVVAAVAAAILAPNTKDSDPAPFDTAGSVFTAVGIGTLVFAIIEGSDQGWTSVTVLATAVVCVIAFAAYAVHGLRAEHPLLDPHLFALHGFRAGTITVVTQFMAIFGFFFVGLQFLQLILDYSPLISAVALIPVAVVVLPTSQITPRLVDALGLKIVMTVGLLLIAAALVWVSRLTVSSTYPVFLVGLVLAGLGVGLTGATGTAAIVGALSSGQQGVASAVNDTTREVGSALGIAIMGSVFSARYADGLPDLSRLPESAATAVRDSAAGGLAAAGRLGSAGSQLADAVRHAFIDGLSWAMLSVAIVLFIAAAGCLVRAPGRAQPTAIGDGQDNT</sequence>
<dbReference type="EMBL" id="FTNT01000001">
    <property type="protein sequence ID" value="SIR64764.1"/>
    <property type="molecule type" value="Genomic_DNA"/>
</dbReference>
<feature type="transmembrane region" description="Helical" evidence="5">
    <location>
        <begin position="88"/>
        <end position="110"/>
    </location>
</feature>
<keyword evidence="8" id="KW-1185">Reference proteome</keyword>
<dbReference type="GO" id="GO:0022857">
    <property type="term" value="F:transmembrane transporter activity"/>
    <property type="evidence" value="ECO:0007669"/>
    <property type="project" value="InterPro"/>
</dbReference>
<evidence type="ECO:0000256" key="5">
    <source>
        <dbReference type="SAM" id="Phobius"/>
    </source>
</evidence>
<dbReference type="STRING" id="1344003.SAMN05445060_0231"/>
<dbReference type="CDD" id="cd17321">
    <property type="entry name" value="MFS_MMR_MDR_like"/>
    <property type="match status" value="1"/>
</dbReference>
<evidence type="ECO:0000256" key="4">
    <source>
        <dbReference type="ARBA" id="ARBA00023136"/>
    </source>
</evidence>
<dbReference type="Proteomes" id="UP000186218">
    <property type="component" value="Unassembled WGS sequence"/>
</dbReference>
<dbReference type="InterPro" id="IPR020846">
    <property type="entry name" value="MFS_dom"/>
</dbReference>
<feature type="transmembrane region" description="Helical" evidence="5">
    <location>
        <begin position="182"/>
        <end position="202"/>
    </location>
</feature>
<organism evidence="7 8">
    <name type="scientific">Williamsia sterculiae</name>
    <dbReference type="NCBI Taxonomy" id="1344003"/>
    <lineage>
        <taxon>Bacteria</taxon>
        <taxon>Bacillati</taxon>
        <taxon>Actinomycetota</taxon>
        <taxon>Actinomycetes</taxon>
        <taxon>Mycobacteriales</taxon>
        <taxon>Nocardiaceae</taxon>
        <taxon>Williamsia</taxon>
    </lineage>
</organism>